<keyword evidence="1" id="KW-0004">4Fe-4S</keyword>
<keyword evidence="4" id="KW-0408">Iron</keyword>
<dbReference type="Pfam" id="PF12831">
    <property type="entry name" value="FAD_oxidored"/>
    <property type="match status" value="2"/>
</dbReference>
<dbReference type="PANTHER" id="PTHR43498:SF1">
    <property type="entry name" value="COB--COM HETERODISULFIDE REDUCTASE IRON-SULFUR SUBUNIT A"/>
    <property type="match status" value="1"/>
</dbReference>
<evidence type="ECO:0000256" key="2">
    <source>
        <dbReference type="ARBA" id="ARBA00022723"/>
    </source>
</evidence>
<evidence type="ECO:0000313" key="8">
    <source>
        <dbReference type="Proteomes" id="UP000029995"/>
    </source>
</evidence>
<gene>
    <name evidence="7" type="ORF">P409_24680</name>
</gene>
<dbReference type="Gene3D" id="3.50.50.60">
    <property type="entry name" value="FAD/NAD(P)-binding domain"/>
    <property type="match status" value="1"/>
</dbReference>
<evidence type="ECO:0000256" key="5">
    <source>
        <dbReference type="ARBA" id="ARBA00023014"/>
    </source>
</evidence>
<dbReference type="Proteomes" id="UP000029995">
    <property type="component" value="Unassembled WGS sequence"/>
</dbReference>
<dbReference type="InterPro" id="IPR039650">
    <property type="entry name" value="HdrA-like"/>
</dbReference>
<dbReference type="GO" id="GO:0046872">
    <property type="term" value="F:metal ion binding"/>
    <property type="evidence" value="ECO:0007669"/>
    <property type="project" value="UniProtKB-KW"/>
</dbReference>
<dbReference type="OrthoDB" id="9777740at2"/>
<dbReference type="SUPFAM" id="SSF51905">
    <property type="entry name" value="FAD/NAD(P)-binding domain"/>
    <property type="match status" value="1"/>
</dbReference>
<dbReference type="EMBL" id="JANX01000421">
    <property type="protein sequence ID" value="KGM31874.1"/>
    <property type="molecule type" value="Genomic_DNA"/>
</dbReference>
<sequence>MATTPDTIVEPEGRIPVAARADLVVVGGGPAGISAAVAGARNGLSVVLLERYAHLGGLAAGGMVLVLDDMCNGAEISVRGLCGEMIDRMERIGLCVAPPEADRRSDPAMWRKWSRWGVFDFHSHMKPQPICYAAAFDPDGYKRVSNDLVREAGVNLRLHSWFSRAIVEDGRITGVICDSKEGRQAIMGSVVVDATGDLDVAASAGAPFIHGAFIVTTVFRLGGVDTEAAERFEYEEPEAFAPADREAKRIMGGSWDKWWLKTPLPGVVWCNCPHMAGFDGLKVDDLTRADFQGRDRIAALLAYAREKMPGFENAFIVDVAPQVGVRQSRLLDGVHVMSKEDVMQRRHFADSVARGRDYYYPYRSLLPRDVSQLLVAGRHYSATSAAQRISREIPPCMAMGEAAGAAAALALQAGVTVDRVDVARLQATLRAQGADPGDQPAANAQVAEAAE</sequence>
<feature type="region of interest" description="Disordered" evidence="6">
    <location>
        <begin position="432"/>
        <end position="451"/>
    </location>
</feature>
<evidence type="ECO:0000256" key="3">
    <source>
        <dbReference type="ARBA" id="ARBA00023002"/>
    </source>
</evidence>
<evidence type="ECO:0000256" key="6">
    <source>
        <dbReference type="SAM" id="MobiDB-lite"/>
    </source>
</evidence>
<name>A0A0A0D1H5_9PROT</name>
<evidence type="ECO:0000313" key="7">
    <source>
        <dbReference type="EMBL" id="KGM31874.1"/>
    </source>
</evidence>
<dbReference type="PANTHER" id="PTHR43498">
    <property type="entry name" value="FERREDOXIN:COB-COM HETERODISULFIDE REDUCTASE SUBUNIT A"/>
    <property type="match status" value="1"/>
</dbReference>
<organism evidence="7 8">
    <name type="scientific">Inquilinus limosus MP06</name>
    <dbReference type="NCBI Taxonomy" id="1398085"/>
    <lineage>
        <taxon>Bacteria</taxon>
        <taxon>Pseudomonadati</taxon>
        <taxon>Pseudomonadota</taxon>
        <taxon>Alphaproteobacteria</taxon>
        <taxon>Rhodospirillales</taxon>
        <taxon>Rhodospirillaceae</taxon>
        <taxon>Inquilinus</taxon>
    </lineage>
</organism>
<dbReference type="GO" id="GO:0051539">
    <property type="term" value="F:4 iron, 4 sulfur cluster binding"/>
    <property type="evidence" value="ECO:0007669"/>
    <property type="project" value="UniProtKB-KW"/>
</dbReference>
<keyword evidence="2" id="KW-0479">Metal-binding</keyword>
<dbReference type="GO" id="GO:0016491">
    <property type="term" value="F:oxidoreductase activity"/>
    <property type="evidence" value="ECO:0007669"/>
    <property type="project" value="UniProtKB-KW"/>
</dbReference>
<dbReference type="PRINTS" id="PR00411">
    <property type="entry name" value="PNDRDTASEI"/>
</dbReference>
<comment type="caution">
    <text evidence="7">The sequence shown here is derived from an EMBL/GenBank/DDBJ whole genome shotgun (WGS) entry which is preliminary data.</text>
</comment>
<keyword evidence="3" id="KW-0560">Oxidoreductase</keyword>
<feature type="compositionally biased region" description="Low complexity" evidence="6">
    <location>
        <begin position="441"/>
        <end position="451"/>
    </location>
</feature>
<keyword evidence="5" id="KW-0411">Iron-sulfur</keyword>
<dbReference type="RefSeq" id="WP_034844823.1">
    <property type="nucleotide sequence ID" value="NZ_JANX01000421.1"/>
</dbReference>
<accession>A0A0A0D1H5</accession>
<evidence type="ECO:0000256" key="1">
    <source>
        <dbReference type="ARBA" id="ARBA00022485"/>
    </source>
</evidence>
<proteinExistence type="predicted"/>
<protein>
    <submittedName>
        <fullName evidence="7">Invasion protein</fullName>
    </submittedName>
</protein>
<dbReference type="InterPro" id="IPR036188">
    <property type="entry name" value="FAD/NAD-bd_sf"/>
</dbReference>
<evidence type="ECO:0000256" key="4">
    <source>
        <dbReference type="ARBA" id="ARBA00023004"/>
    </source>
</evidence>
<reference evidence="7 8" key="1">
    <citation type="submission" date="2014-01" db="EMBL/GenBank/DDBJ databases">
        <title>Genome sequence determination for a cystic fibrosis isolate, Inquilinus limosus.</title>
        <authorList>
            <person name="Pino M."/>
            <person name="Di Conza J."/>
            <person name="Gutkind G."/>
        </authorList>
    </citation>
    <scope>NUCLEOTIDE SEQUENCE [LARGE SCALE GENOMIC DNA]</scope>
    <source>
        <strain evidence="7 8">MP06</strain>
    </source>
</reference>
<dbReference type="AlphaFoldDB" id="A0A0A0D1H5"/>